<evidence type="ECO:0000256" key="1">
    <source>
        <dbReference type="ARBA" id="ARBA00004613"/>
    </source>
</evidence>
<name>A0A914VEF0_9BILA</name>
<dbReference type="InterPro" id="IPR052065">
    <property type="entry name" value="Compl_asym_regulator"/>
</dbReference>
<evidence type="ECO:0000256" key="6">
    <source>
        <dbReference type="SAM" id="SignalP"/>
    </source>
</evidence>
<dbReference type="FunFam" id="2.20.100.10:FF:000001">
    <property type="entry name" value="semaphorin-5A isoform X1"/>
    <property type="match status" value="1"/>
</dbReference>
<evidence type="ECO:0000313" key="8">
    <source>
        <dbReference type="WBParaSite" id="PSAMB.scaffold1851size27257.g15237.t1"/>
    </source>
</evidence>
<dbReference type="Pfam" id="PF00090">
    <property type="entry name" value="TSP_1"/>
    <property type="match status" value="8"/>
</dbReference>
<evidence type="ECO:0000313" key="7">
    <source>
        <dbReference type="Proteomes" id="UP000887566"/>
    </source>
</evidence>
<dbReference type="PROSITE" id="PS50092">
    <property type="entry name" value="TSP1"/>
    <property type="match status" value="8"/>
</dbReference>
<dbReference type="SMART" id="SM00209">
    <property type="entry name" value="TSP1"/>
    <property type="match status" value="8"/>
</dbReference>
<dbReference type="Proteomes" id="UP000887566">
    <property type="component" value="Unplaced"/>
</dbReference>
<reference evidence="8" key="1">
    <citation type="submission" date="2022-11" db="UniProtKB">
        <authorList>
            <consortium name="WormBaseParasite"/>
        </authorList>
    </citation>
    <scope>IDENTIFICATION</scope>
</reference>
<keyword evidence="2" id="KW-0964">Secreted</keyword>
<dbReference type="InterPro" id="IPR000884">
    <property type="entry name" value="TSP1_rpt"/>
</dbReference>
<keyword evidence="5" id="KW-1015">Disulfide bond</keyword>
<keyword evidence="7" id="KW-1185">Reference proteome</keyword>
<keyword evidence="3 6" id="KW-0732">Signal</keyword>
<dbReference type="PANTHER" id="PTHR22906:SF43">
    <property type="entry name" value="PROPERDIN"/>
    <property type="match status" value="1"/>
</dbReference>
<dbReference type="SUPFAM" id="SSF82895">
    <property type="entry name" value="TSP-1 type 1 repeat"/>
    <property type="match status" value="8"/>
</dbReference>
<dbReference type="PANTHER" id="PTHR22906">
    <property type="entry name" value="PROPERDIN"/>
    <property type="match status" value="1"/>
</dbReference>
<organism evidence="7 8">
    <name type="scientific">Plectus sambesii</name>
    <dbReference type="NCBI Taxonomy" id="2011161"/>
    <lineage>
        <taxon>Eukaryota</taxon>
        <taxon>Metazoa</taxon>
        <taxon>Ecdysozoa</taxon>
        <taxon>Nematoda</taxon>
        <taxon>Chromadorea</taxon>
        <taxon>Plectida</taxon>
        <taxon>Plectina</taxon>
        <taxon>Plectoidea</taxon>
        <taxon>Plectidae</taxon>
        <taxon>Plectus</taxon>
    </lineage>
</organism>
<keyword evidence="4" id="KW-0677">Repeat</keyword>
<evidence type="ECO:0000256" key="3">
    <source>
        <dbReference type="ARBA" id="ARBA00022729"/>
    </source>
</evidence>
<evidence type="ECO:0000256" key="4">
    <source>
        <dbReference type="ARBA" id="ARBA00022737"/>
    </source>
</evidence>
<protein>
    <submittedName>
        <fullName evidence="8">Hemicentin-1</fullName>
    </submittedName>
</protein>
<dbReference type="AlphaFoldDB" id="A0A914VEF0"/>
<dbReference type="InterPro" id="IPR036383">
    <property type="entry name" value="TSP1_rpt_sf"/>
</dbReference>
<evidence type="ECO:0000256" key="5">
    <source>
        <dbReference type="ARBA" id="ARBA00023157"/>
    </source>
</evidence>
<evidence type="ECO:0000256" key="2">
    <source>
        <dbReference type="ARBA" id="ARBA00022525"/>
    </source>
</evidence>
<dbReference type="WBParaSite" id="PSAMB.scaffold1851size27257.g15237.t1">
    <property type="protein sequence ID" value="PSAMB.scaffold1851size27257.g15237.t1"/>
    <property type="gene ID" value="PSAMB.scaffold1851size27257.g15237"/>
</dbReference>
<accession>A0A914VEF0</accession>
<feature type="signal peptide" evidence="6">
    <location>
        <begin position="1"/>
        <end position="22"/>
    </location>
</feature>
<feature type="chain" id="PRO_5038092846" evidence="6">
    <location>
        <begin position="23"/>
        <end position="461"/>
    </location>
</feature>
<sequence>MGLLVASFVLLLTIHSLHLCSAEDSASINRLGEALDGRFGDLTAKTTNGQFGPWSAFTACSRSCGGGTKKRTRICQHGKTCLGPTHEQQTCNAHLCGSAALGGSTILRGNSRWNEWADWTACTKTCGGGEQTRFRSCLAGASCLGAKNEERKCNTGSCPFGSWNQWTAWTVCDAACGTGQQRRTRLCIGGNCAGNNNEVRHCSRGTCGGDWNEWSAFSPCDKTCGGGKEIRRRVCTGGSNCVGNGEEVRVCNSQPCSRGQWSNWSAFVACTRTCGGGSQIRRRTCTGGSACPGNVDESRTCNSQSCPKGMGFRNDASWSTWTPFSPCSVTCGTGFETRKRNCVGIGAPCPGLDKEQRPCNRPPCSIGKWTSWTAWTPCTQSCNGGNQRRSRVCQGGVCVGDNNEARKCNVQSCTVWSTWRDVGVCSRTCGQSGVKRRTRVCPSGTCVGPAEDFIACNRVPC</sequence>
<dbReference type="Gene3D" id="2.20.100.10">
    <property type="entry name" value="Thrombospondin type-1 (TSP1) repeat"/>
    <property type="match status" value="8"/>
</dbReference>
<proteinExistence type="predicted"/>
<comment type="subcellular location">
    <subcellularLocation>
        <location evidence="1">Secreted</location>
    </subcellularLocation>
</comment>